<dbReference type="Proteomes" id="UP000219813">
    <property type="component" value="Chromosome 2"/>
</dbReference>
<dbReference type="OMA" id="GTRYLQC"/>
<dbReference type="AlphaFoldDB" id="A0A1A8X8Y5"/>
<dbReference type="Proteomes" id="UP000078597">
    <property type="component" value="Unassembled WGS sequence"/>
</dbReference>
<keyword evidence="4" id="KW-1185">Reference proteome</keyword>
<sequence>MSCSKKRNNELLFPVAKLQKHFPLIEWWQGKEILYKIQKKNQRTFEKNPCDSLWGKFINCLRKYPHTISKCKIEGTRYLQCLSSINQKEDISKPRNYIKVLEYFKIFNETSRFKYKKPELKDYSFSQQLSFERSKAISKDDHKDDNKGIF</sequence>
<dbReference type="GeneID" id="39866590"/>
<dbReference type="OrthoDB" id="363957at2759"/>
<evidence type="ECO:0000313" key="3">
    <source>
        <dbReference type="Proteomes" id="UP000078597"/>
    </source>
</evidence>
<dbReference type="KEGG" id="pmal:PMUG01_02018600"/>
<name>A0A1A8X8Y5_PLAMA</name>
<reference evidence="3" key="1">
    <citation type="submission" date="2016-05" db="EMBL/GenBank/DDBJ databases">
        <authorList>
            <person name="Naeem Raeece"/>
        </authorList>
    </citation>
    <scope>NUCLEOTIDE SEQUENCE [LARGE SCALE GENOMIC DNA]</scope>
</reference>
<evidence type="ECO:0000313" key="4">
    <source>
        <dbReference type="Proteomes" id="UP000219813"/>
    </source>
</evidence>
<protein>
    <submittedName>
        <fullName evidence="1">Uncharacterized protein</fullName>
    </submittedName>
</protein>
<reference evidence="1" key="2">
    <citation type="submission" date="2016-05" db="EMBL/GenBank/DDBJ databases">
        <authorList>
            <person name="Lavstsen T."/>
            <person name="Jespersen J.S."/>
        </authorList>
    </citation>
    <scope>NUCLEOTIDE SEQUENCE [LARGE SCALE GENOMIC DNA]</scope>
</reference>
<gene>
    <name evidence="2" type="primary">PmUG01_02018600</name>
    <name evidence="1" type="ORF">PMALA_075050</name>
    <name evidence="2" type="ORF">PMUG01_02018600</name>
</gene>
<reference evidence="2 4" key="3">
    <citation type="submission" date="2016-06" db="EMBL/GenBank/DDBJ databases">
        <authorList>
            <consortium name="Pathogen Informatics"/>
        </authorList>
    </citation>
    <scope>NUCLEOTIDE SEQUENCE [LARGE SCALE GENOMIC DNA]</scope>
</reference>
<organism evidence="1 3">
    <name type="scientific">Plasmodium malariae</name>
    <dbReference type="NCBI Taxonomy" id="5858"/>
    <lineage>
        <taxon>Eukaryota</taxon>
        <taxon>Sar</taxon>
        <taxon>Alveolata</taxon>
        <taxon>Apicomplexa</taxon>
        <taxon>Aconoidasida</taxon>
        <taxon>Haemosporida</taxon>
        <taxon>Plasmodiidae</taxon>
        <taxon>Plasmodium</taxon>
        <taxon>Plasmodium (Plasmodium)</taxon>
    </lineage>
</organism>
<evidence type="ECO:0000313" key="2">
    <source>
        <dbReference type="EMBL" id="SBT87141.1"/>
    </source>
</evidence>
<evidence type="ECO:0000313" key="1">
    <source>
        <dbReference type="EMBL" id="SBT00291.1"/>
    </source>
</evidence>
<dbReference type="EMBL" id="FLQW01006321">
    <property type="protein sequence ID" value="SBT00291.1"/>
    <property type="molecule type" value="Genomic_DNA"/>
</dbReference>
<dbReference type="EMBL" id="LT594623">
    <property type="protein sequence ID" value="SBT87141.1"/>
    <property type="molecule type" value="Genomic_DNA"/>
</dbReference>
<dbReference type="VEuPathDB" id="PlasmoDB:PmUG01_02018600"/>
<dbReference type="RefSeq" id="XP_028860199.1">
    <property type="nucleotide sequence ID" value="XM_029008661.1"/>
</dbReference>
<proteinExistence type="predicted"/>
<accession>A0A1A8X8Y5</accession>